<dbReference type="OrthoDB" id="96209at2157"/>
<sequence>MGSGLLFLFIAAVTGIYWFMFWRFMKETGQMKDERGRRINQIASEKILIIVQMMLLVGLLASEKFETLDASKILALIYVVAIFGHASLRYYYSRVM</sequence>
<reference evidence="2 3" key="1">
    <citation type="submission" date="2016-04" db="EMBL/GenBank/DDBJ databases">
        <title>Complete genome sequence of Thermococcus pacificus type strain P4.</title>
        <authorList>
            <person name="Oger P.M."/>
        </authorList>
    </citation>
    <scope>NUCLEOTIDE SEQUENCE [LARGE SCALE GENOMIC DNA]</scope>
    <source>
        <strain evidence="2 3">P-4</strain>
    </source>
</reference>
<feature type="transmembrane region" description="Helical" evidence="1">
    <location>
        <begin position="6"/>
        <end position="22"/>
    </location>
</feature>
<dbReference type="AlphaFoldDB" id="A0A218P522"/>
<organism evidence="2 3">
    <name type="scientific">Thermococcus pacificus</name>
    <dbReference type="NCBI Taxonomy" id="71998"/>
    <lineage>
        <taxon>Archaea</taxon>
        <taxon>Methanobacteriati</taxon>
        <taxon>Methanobacteriota</taxon>
        <taxon>Thermococci</taxon>
        <taxon>Thermococcales</taxon>
        <taxon>Thermococcaceae</taxon>
        <taxon>Thermococcus</taxon>
    </lineage>
</organism>
<name>A0A218P522_9EURY</name>
<evidence type="ECO:0000256" key="1">
    <source>
        <dbReference type="SAM" id="Phobius"/>
    </source>
</evidence>
<evidence type="ECO:0000313" key="3">
    <source>
        <dbReference type="Proteomes" id="UP000197418"/>
    </source>
</evidence>
<feature type="transmembrane region" description="Helical" evidence="1">
    <location>
        <begin position="73"/>
        <end position="92"/>
    </location>
</feature>
<proteinExistence type="predicted"/>
<accession>A0A218P522</accession>
<dbReference type="Pfam" id="PF09946">
    <property type="entry name" value="DUF2178"/>
    <property type="match status" value="1"/>
</dbReference>
<keyword evidence="1" id="KW-1133">Transmembrane helix</keyword>
<keyword evidence="3" id="KW-1185">Reference proteome</keyword>
<dbReference type="GeneID" id="33314649"/>
<gene>
    <name evidence="2" type="ORF">A3L08_00225</name>
</gene>
<feature type="transmembrane region" description="Helical" evidence="1">
    <location>
        <begin position="43"/>
        <end position="61"/>
    </location>
</feature>
<keyword evidence="1" id="KW-0472">Membrane</keyword>
<keyword evidence="1" id="KW-0812">Transmembrane</keyword>
<evidence type="ECO:0008006" key="4">
    <source>
        <dbReference type="Google" id="ProtNLM"/>
    </source>
</evidence>
<evidence type="ECO:0000313" key="2">
    <source>
        <dbReference type="EMBL" id="ASJ05869.1"/>
    </source>
</evidence>
<dbReference type="EMBL" id="CP015102">
    <property type="protein sequence ID" value="ASJ05869.1"/>
    <property type="molecule type" value="Genomic_DNA"/>
</dbReference>
<protein>
    <recommendedName>
        <fullName evidence="4">DUF2178 domain-containing protein</fullName>
    </recommendedName>
</protein>
<dbReference type="InterPro" id="IPR019235">
    <property type="entry name" value="DUF2178_TM"/>
</dbReference>
<dbReference type="KEGG" id="tpaf:A3L08_00225"/>
<dbReference type="RefSeq" id="WP_088853132.1">
    <property type="nucleotide sequence ID" value="NZ_CP015102.1"/>
</dbReference>
<dbReference type="Proteomes" id="UP000197418">
    <property type="component" value="Chromosome"/>
</dbReference>